<evidence type="ECO:0000313" key="1">
    <source>
        <dbReference type="EMBL" id="GAA5801959.1"/>
    </source>
</evidence>
<sequence length="275" mass="31346">MAKNLKPTTMAEELDIMSAKLILDLNDGHINEVNALKLSLSKTVSLVNFSTLKVLQKYVKNESFWEEVNSVNIELASAMSVTSEETFNRMIQLSKDTKGRFALKQLRLTIAKEKVKVIEENEDGITAVLDIMESIVRNDIADDTLKPNENDSELTCYRKVASILDILLKDLNLNLLDKSIAKDHENIYGNNIPLNRGFGRRIDLLLSTRNIELSTNEWKRKKVTQEQCLIQQAKNIRMNKAILSRLLELPLSENDSKNVYTLGMDWVGKLIPYCF</sequence>
<dbReference type="Proteomes" id="UP001476247">
    <property type="component" value="Unassembled WGS sequence"/>
</dbReference>
<dbReference type="EMBL" id="BAABUJ010000021">
    <property type="protein sequence ID" value="GAA5801959.1"/>
    <property type="molecule type" value="Genomic_DNA"/>
</dbReference>
<protein>
    <submittedName>
        <fullName evidence="1">Uncharacterized protein</fullName>
    </submittedName>
</protein>
<gene>
    <name evidence="1" type="ORF">HPULCUR_007418</name>
</gene>
<comment type="caution">
    <text evidence="1">The sequence shown here is derived from an EMBL/GenBank/DDBJ whole genome shotgun (WGS) entry which is preliminary data.</text>
</comment>
<reference evidence="1 2" key="1">
    <citation type="submission" date="2024-04" db="EMBL/GenBank/DDBJ databases">
        <title>genome sequences of Mucor flavus KT1a and Helicostylum pulchrum KT1b strains isolation_sourced from the surface of a dry-aged beef.</title>
        <authorList>
            <person name="Toyotome T."/>
            <person name="Hosono M."/>
            <person name="Torimaru M."/>
            <person name="Fukuda K."/>
            <person name="Mikami N."/>
        </authorList>
    </citation>
    <scope>NUCLEOTIDE SEQUENCE [LARGE SCALE GENOMIC DNA]</scope>
    <source>
        <strain evidence="1 2">KT1b</strain>
    </source>
</reference>
<name>A0ABP9Y4Q8_9FUNG</name>
<organism evidence="1 2">
    <name type="scientific">Helicostylum pulchrum</name>
    <dbReference type="NCBI Taxonomy" id="562976"/>
    <lineage>
        <taxon>Eukaryota</taxon>
        <taxon>Fungi</taxon>
        <taxon>Fungi incertae sedis</taxon>
        <taxon>Mucoromycota</taxon>
        <taxon>Mucoromycotina</taxon>
        <taxon>Mucoromycetes</taxon>
        <taxon>Mucorales</taxon>
        <taxon>Mucorineae</taxon>
        <taxon>Mucoraceae</taxon>
        <taxon>Helicostylum</taxon>
    </lineage>
</organism>
<accession>A0ABP9Y4Q8</accession>
<keyword evidence="2" id="KW-1185">Reference proteome</keyword>
<evidence type="ECO:0000313" key="2">
    <source>
        <dbReference type="Proteomes" id="UP001476247"/>
    </source>
</evidence>
<proteinExistence type="predicted"/>